<proteinExistence type="predicted"/>
<keyword evidence="1" id="KW-1133">Transmembrane helix</keyword>
<dbReference type="EMBL" id="GL379837">
    <property type="protein sequence ID" value="EGT52474.1"/>
    <property type="molecule type" value="Genomic_DNA"/>
</dbReference>
<keyword evidence="3" id="KW-1185">Reference proteome</keyword>
<keyword evidence="1" id="KW-0812">Transmembrane</keyword>
<feature type="transmembrane region" description="Helical" evidence="1">
    <location>
        <begin position="148"/>
        <end position="167"/>
    </location>
</feature>
<accession>G0N4G2</accession>
<protein>
    <submittedName>
        <fullName evidence="2">Uncharacterized protein</fullName>
    </submittedName>
</protein>
<organism evidence="3">
    <name type="scientific">Caenorhabditis brenneri</name>
    <name type="common">Nematode worm</name>
    <dbReference type="NCBI Taxonomy" id="135651"/>
    <lineage>
        <taxon>Eukaryota</taxon>
        <taxon>Metazoa</taxon>
        <taxon>Ecdysozoa</taxon>
        <taxon>Nematoda</taxon>
        <taxon>Chromadorea</taxon>
        <taxon>Rhabditida</taxon>
        <taxon>Rhabditina</taxon>
        <taxon>Rhabditomorpha</taxon>
        <taxon>Rhabditoidea</taxon>
        <taxon>Rhabditidae</taxon>
        <taxon>Peloderinae</taxon>
        <taxon>Caenorhabditis</taxon>
    </lineage>
</organism>
<evidence type="ECO:0000313" key="3">
    <source>
        <dbReference type="Proteomes" id="UP000008068"/>
    </source>
</evidence>
<reference evidence="3" key="1">
    <citation type="submission" date="2011-07" db="EMBL/GenBank/DDBJ databases">
        <authorList>
            <consortium name="Caenorhabditis brenneri Sequencing and Analysis Consortium"/>
            <person name="Wilson R.K."/>
        </authorList>
    </citation>
    <scope>NUCLEOTIDE SEQUENCE [LARGE SCALE GENOMIC DNA]</scope>
    <source>
        <strain evidence="3">PB2801</strain>
    </source>
</reference>
<evidence type="ECO:0000313" key="2">
    <source>
        <dbReference type="EMBL" id="EGT52474.1"/>
    </source>
</evidence>
<dbReference type="InParanoid" id="G0N4G2"/>
<sequence length="183" mass="20917">MSSKQNSSGQISIQSSDHILPARSENSSDQVVYIDQHFRKHVVHQVELGGLVDVALDEANEFTVFLVANLSKPAEIFISKCGITTIRLNTTVNETVEFSRDQLERLRITTDMACSENMNSTYIDISVKCEERINGTVIFGLAYPKNHLTWIATIVWFVAIYNRTIFFRPFRLNKSRRNRIAFV</sequence>
<dbReference type="Proteomes" id="UP000008068">
    <property type="component" value="Unassembled WGS sequence"/>
</dbReference>
<dbReference type="AlphaFoldDB" id="G0N4G2"/>
<keyword evidence="1" id="KW-0472">Membrane</keyword>
<name>G0N4G2_CAEBE</name>
<evidence type="ECO:0000256" key="1">
    <source>
        <dbReference type="SAM" id="Phobius"/>
    </source>
</evidence>
<dbReference type="HOGENOM" id="CLU_1476424_0_0_1"/>
<gene>
    <name evidence="2" type="ORF">CAEBREN_17751</name>
</gene>